<name>A0ABU2NPN9_9ACTN</name>
<evidence type="ECO:0000256" key="1">
    <source>
        <dbReference type="SAM" id="MobiDB-lite"/>
    </source>
</evidence>
<dbReference type="InterPro" id="IPR041413">
    <property type="entry name" value="MLTR_LBD"/>
</dbReference>
<dbReference type="Pfam" id="PF13560">
    <property type="entry name" value="HTH_31"/>
    <property type="match status" value="1"/>
</dbReference>
<evidence type="ECO:0000313" key="3">
    <source>
        <dbReference type="EMBL" id="MDT0378939.1"/>
    </source>
</evidence>
<comment type="caution">
    <text evidence="3">The sequence shown here is derived from an EMBL/GenBank/DDBJ whole genome shotgun (WGS) entry which is preliminary data.</text>
</comment>
<dbReference type="SMART" id="SM00530">
    <property type="entry name" value="HTH_XRE"/>
    <property type="match status" value="1"/>
</dbReference>
<gene>
    <name evidence="3" type="ORF">RM572_09160</name>
</gene>
<dbReference type="SUPFAM" id="SSF47413">
    <property type="entry name" value="lambda repressor-like DNA-binding domains"/>
    <property type="match status" value="1"/>
</dbReference>
<feature type="domain" description="HTH cro/C1-type" evidence="2">
    <location>
        <begin position="14"/>
        <end position="68"/>
    </location>
</feature>
<dbReference type="Pfam" id="PF17765">
    <property type="entry name" value="MLTR_LBD"/>
    <property type="match status" value="1"/>
</dbReference>
<proteinExistence type="predicted"/>
<sequence>MSTATDTREVGPLLRGWRERRRLSQQELSNRSSVSARHVSRVETGRAHPTPEMILHLADSLDVPLRDRNRLLLAGGYAPQYRDRGLDDASVAVVMDGLRNLLDAHLPYPALLLDDYWDVVDSNAAVEALLKGCAPELLEPPVNVIRLCLHPGGLAPRIGNFAEWASHLHHQIVHRAECTHDPRHLALAAEAGAHLTGTPRTAPTGSPVLALELTTEDGGRLRFFSTSAQLTTPTDATLEGLHMETFLPADEPTRQRFT</sequence>
<dbReference type="PANTHER" id="PTHR35010">
    <property type="entry name" value="BLL4672 PROTEIN-RELATED"/>
    <property type="match status" value="1"/>
</dbReference>
<dbReference type="InterPro" id="IPR010982">
    <property type="entry name" value="Lambda_DNA-bd_dom_sf"/>
</dbReference>
<dbReference type="CDD" id="cd00093">
    <property type="entry name" value="HTH_XRE"/>
    <property type="match status" value="1"/>
</dbReference>
<dbReference type="Gene3D" id="3.30.450.180">
    <property type="match status" value="1"/>
</dbReference>
<keyword evidence="4" id="KW-1185">Reference proteome</keyword>
<dbReference type="PROSITE" id="PS50943">
    <property type="entry name" value="HTH_CROC1"/>
    <property type="match status" value="1"/>
</dbReference>
<protein>
    <submittedName>
        <fullName evidence="3">Helix-turn-helix transcriptional regulator</fullName>
    </submittedName>
</protein>
<organism evidence="3 4">
    <name type="scientific">Streptomyces hazeniae</name>
    <dbReference type="NCBI Taxonomy" id="3075538"/>
    <lineage>
        <taxon>Bacteria</taxon>
        <taxon>Bacillati</taxon>
        <taxon>Actinomycetota</taxon>
        <taxon>Actinomycetes</taxon>
        <taxon>Kitasatosporales</taxon>
        <taxon>Streptomycetaceae</taxon>
        <taxon>Streptomyces</taxon>
    </lineage>
</organism>
<dbReference type="RefSeq" id="WP_311672769.1">
    <property type="nucleotide sequence ID" value="NZ_JAVREQ010000006.1"/>
</dbReference>
<feature type="region of interest" description="Disordered" evidence="1">
    <location>
        <begin position="24"/>
        <end position="45"/>
    </location>
</feature>
<evidence type="ECO:0000259" key="2">
    <source>
        <dbReference type="PROSITE" id="PS50943"/>
    </source>
</evidence>
<dbReference type="PANTHER" id="PTHR35010:SF4">
    <property type="entry name" value="BLL5781 PROTEIN"/>
    <property type="match status" value="1"/>
</dbReference>
<dbReference type="Proteomes" id="UP001183414">
    <property type="component" value="Unassembled WGS sequence"/>
</dbReference>
<dbReference type="Gene3D" id="1.10.260.40">
    <property type="entry name" value="lambda repressor-like DNA-binding domains"/>
    <property type="match status" value="1"/>
</dbReference>
<reference evidence="4" key="1">
    <citation type="submission" date="2023-07" db="EMBL/GenBank/DDBJ databases">
        <title>30 novel species of actinomycetes from the DSMZ collection.</title>
        <authorList>
            <person name="Nouioui I."/>
        </authorList>
    </citation>
    <scope>NUCLEOTIDE SEQUENCE [LARGE SCALE GENOMIC DNA]</scope>
    <source>
        <strain evidence="4">DSM 42041</strain>
    </source>
</reference>
<accession>A0ABU2NPN9</accession>
<evidence type="ECO:0000313" key="4">
    <source>
        <dbReference type="Proteomes" id="UP001183414"/>
    </source>
</evidence>
<dbReference type="EMBL" id="JAVREQ010000006">
    <property type="protein sequence ID" value="MDT0378939.1"/>
    <property type="molecule type" value="Genomic_DNA"/>
</dbReference>
<dbReference type="InterPro" id="IPR001387">
    <property type="entry name" value="Cro/C1-type_HTH"/>
</dbReference>